<evidence type="ECO:0000256" key="4">
    <source>
        <dbReference type="ARBA" id="ARBA00022519"/>
    </source>
</evidence>
<feature type="transmembrane region" description="Helical" evidence="9">
    <location>
        <begin position="48"/>
        <end position="66"/>
    </location>
</feature>
<dbReference type="EMBL" id="AP024485">
    <property type="protein sequence ID" value="BCS89890.1"/>
    <property type="molecule type" value="Genomic_DNA"/>
</dbReference>
<keyword evidence="3" id="KW-1003">Cell membrane</keyword>
<keyword evidence="2" id="KW-0813">Transport</keyword>
<keyword evidence="6 9" id="KW-1133">Transmembrane helix</keyword>
<evidence type="ECO:0000256" key="8">
    <source>
        <dbReference type="ARBA" id="ARBA00038436"/>
    </source>
</evidence>
<evidence type="ECO:0000256" key="9">
    <source>
        <dbReference type="SAM" id="Phobius"/>
    </source>
</evidence>
<keyword evidence="7 9" id="KW-0472">Membrane</keyword>
<evidence type="ECO:0000256" key="2">
    <source>
        <dbReference type="ARBA" id="ARBA00022448"/>
    </source>
</evidence>
<evidence type="ECO:0000313" key="11">
    <source>
        <dbReference type="EMBL" id="BCS89890.1"/>
    </source>
</evidence>
<evidence type="ECO:0000256" key="3">
    <source>
        <dbReference type="ARBA" id="ARBA00022475"/>
    </source>
</evidence>
<feature type="transmembrane region" description="Helical" evidence="9">
    <location>
        <begin position="128"/>
        <end position="146"/>
    </location>
</feature>
<dbReference type="InterPro" id="IPR055348">
    <property type="entry name" value="DctQ"/>
</dbReference>
<comment type="similarity">
    <text evidence="8">Belongs to the TRAP transporter small permease family.</text>
</comment>
<evidence type="ECO:0000259" key="10">
    <source>
        <dbReference type="Pfam" id="PF04290"/>
    </source>
</evidence>
<protein>
    <submittedName>
        <fullName evidence="11">2,3-diketo-L-gulonate TRAP transporter small permease YiaM</fullName>
    </submittedName>
</protein>
<keyword evidence="5 9" id="KW-0812">Transmembrane</keyword>
<dbReference type="InterPro" id="IPR007387">
    <property type="entry name" value="TRAP_DctQ"/>
</dbReference>
<dbReference type="Proteomes" id="UP001053296">
    <property type="component" value="Chromosome"/>
</dbReference>
<gene>
    <name evidence="11" type="ORF">PSDVSF_31320</name>
</gene>
<name>A0ABN6EXI5_9BACT</name>
<evidence type="ECO:0000256" key="1">
    <source>
        <dbReference type="ARBA" id="ARBA00004429"/>
    </source>
</evidence>
<dbReference type="PANTHER" id="PTHR35011">
    <property type="entry name" value="2,3-DIKETO-L-GULONATE TRAP TRANSPORTER SMALL PERMEASE PROTEIN YIAM"/>
    <property type="match status" value="1"/>
</dbReference>
<evidence type="ECO:0000256" key="6">
    <source>
        <dbReference type="ARBA" id="ARBA00022989"/>
    </source>
</evidence>
<accession>A0ABN6EXI5</accession>
<keyword evidence="4" id="KW-0997">Cell inner membrane</keyword>
<comment type="subcellular location">
    <subcellularLocation>
        <location evidence="1">Cell inner membrane</location>
        <topology evidence="1">Multi-pass membrane protein</topology>
    </subcellularLocation>
</comment>
<proteinExistence type="inferred from homology"/>
<keyword evidence="12" id="KW-1185">Reference proteome</keyword>
<feature type="domain" description="Tripartite ATP-independent periplasmic transporters DctQ component" evidence="10">
    <location>
        <begin position="22"/>
        <end position="141"/>
    </location>
</feature>
<feature type="transmembrane region" description="Helical" evidence="9">
    <location>
        <begin position="12"/>
        <end position="36"/>
    </location>
</feature>
<evidence type="ECO:0000256" key="7">
    <source>
        <dbReference type="ARBA" id="ARBA00023136"/>
    </source>
</evidence>
<feature type="transmembrane region" description="Helical" evidence="9">
    <location>
        <begin position="87"/>
        <end position="108"/>
    </location>
</feature>
<organism evidence="11 12">
    <name type="scientific">Pseudodesulfovibrio sediminis</name>
    <dbReference type="NCBI Taxonomy" id="2810563"/>
    <lineage>
        <taxon>Bacteria</taxon>
        <taxon>Pseudomonadati</taxon>
        <taxon>Thermodesulfobacteriota</taxon>
        <taxon>Desulfovibrionia</taxon>
        <taxon>Desulfovibrionales</taxon>
        <taxon>Desulfovibrionaceae</taxon>
    </lineage>
</organism>
<evidence type="ECO:0000313" key="12">
    <source>
        <dbReference type="Proteomes" id="UP001053296"/>
    </source>
</evidence>
<evidence type="ECO:0000256" key="5">
    <source>
        <dbReference type="ARBA" id="ARBA00022692"/>
    </source>
</evidence>
<sequence length="159" mass="18219">MKKLLFGFRLDHWLVAICMATMVGIAFINILSRYIFHFSLAATEEITINLFVWMTVIGIAIAFERGGHMGMVTFFNMFPKALKKVSIVIYSLLAAALFLVLDYFMIQAIYDEITLFQARSASLDIPVWIYYLGLPVFSVFIFRGIYKDAMTKLTGQEKE</sequence>
<reference evidence="11" key="1">
    <citation type="journal article" date="2022" name="Arch. Microbiol.">
        <title>Pseudodesulfovibrio sediminis sp. nov., a mesophilic and neutrophilic sulfate-reducing bacterium isolated from sediment of a brackish lake.</title>
        <authorList>
            <person name="Takahashi A."/>
            <person name="Kojima H."/>
            <person name="Watanabe M."/>
            <person name="Fukui M."/>
        </authorList>
    </citation>
    <scope>NUCLEOTIDE SEQUENCE</scope>
    <source>
        <strain evidence="11">SF6</strain>
    </source>
</reference>
<dbReference type="RefSeq" id="WP_229591844.1">
    <property type="nucleotide sequence ID" value="NZ_AP024485.1"/>
</dbReference>
<dbReference type="Pfam" id="PF04290">
    <property type="entry name" value="DctQ"/>
    <property type="match status" value="1"/>
</dbReference>
<dbReference type="PANTHER" id="PTHR35011:SF2">
    <property type="entry name" value="2,3-DIKETO-L-GULONATE TRAP TRANSPORTER SMALL PERMEASE PROTEIN YIAM"/>
    <property type="match status" value="1"/>
</dbReference>